<name>A0A916ZA51_9BACT</name>
<feature type="domain" description="DUF11" evidence="1">
    <location>
        <begin position="338"/>
        <end position="451"/>
    </location>
</feature>
<evidence type="ECO:0000259" key="1">
    <source>
        <dbReference type="Pfam" id="PF01345"/>
    </source>
</evidence>
<comment type="caution">
    <text evidence="2">The sequence shown here is derived from an EMBL/GenBank/DDBJ whole genome shotgun (WGS) entry which is preliminary data.</text>
</comment>
<organism evidence="2 3">
    <name type="scientific">Emticicia aquatilis</name>
    <dbReference type="NCBI Taxonomy" id="1537369"/>
    <lineage>
        <taxon>Bacteria</taxon>
        <taxon>Pseudomonadati</taxon>
        <taxon>Bacteroidota</taxon>
        <taxon>Cytophagia</taxon>
        <taxon>Cytophagales</taxon>
        <taxon>Leadbetterellaceae</taxon>
        <taxon>Emticicia</taxon>
    </lineage>
</organism>
<dbReference type="AlphaFoldDB" id="A0A916ZA51"/>
<dbReference type="Pfam" id="PF01345">
    <property type="entry name" value="DUF11"/>
    <property type="match status" value="1"/>
</dbReference>
<protein>
    <recommendedName>
        <fullName evidence="1">DUF11 domain-containing protein</fullName>
    </recommendedName>
</protein>
<dbReference type="RefSeq" id="WP_188771240.1">
    <property type="nucleotide sequence ID" value="NZ_BMKK01000019.1"/>
</dbReference>
<dbReference type="EMBL" id="BMKK01000019">
    <property type="protein sequence ID" value="GGD82249.1"/>
    <property type="molecule type" value="Genomic_DNA"/>
</dbReference>
<accession>A0A916ZA51</accession>
<reference evidence="2" key="1">
    <citation type="journal article" date="2014" name="Int. J. Syst. Evol. Microbiol.">
        <title>Complete genome sequence of Corynebacterium casei LMG S-19264T (=DSM 44701T), isolated from a smear-ripened cheese.</title>
        <authorList>
            <consortium name="US DOE Joint Genome Institute (JGI-PGF)"/>
            <person name="Walter F."/>
            <person name="Albersmeier A."/>
            <person name="Kalinowski J."/>
            <person name="Ruckert C."/>
        </authorList>
    </citation>
    <scope>NUCLEOTIDE SEQUENCE</scope>
    <source>
        <strain evidence="2">CGMCC 1.15958</strain>
    </source>
</reference>
<gene>
    <name evidence="2" type="ORF">GCM10011514_52840</name>
</gene>
<evidence type="ECO:0000313" key="2">
    <source>
        <dbReference type="EMBL" id="GGD82249.1"/>
    </source>
</evidence>
<dbReference type="InterPro" id="IPR001434">
    <property type="entry name" value="OmcB-like_DUF11"/>
</dbReference>
<keyword evidence="3" id="KW-1185">Reference proteome</keyword>
<sequence length="788" mass="82038">MNKTFKIFGKTLSATTVLIFLMSIIGQNSFGQISYRVGLDADKVTYRVFMKSVASYSNIQAKISTAQVTLIVPHGIGASQFLVSNLQGKSVGSNQMNWGVSRVDAPNENKAADYISFGYNGSGSPLLFNIVAGEEIELFNFKNTGTCTGSVALITNTDPFSPPNSANTNPGNQMTVLGFGTGNAYQSNYGGSVTCLTSTTVADITAAITGSNVVTSNTATNYTINVSNIGTAASNGTITVSTTLPAGVVYNSTSGSGWSSSTSPQTGGATLVSSTYNQSIATGASATPLLINVTPSNALNIGSSFTLNGVVAGGGETNLTNNSFNKTSTIQANTTSTDLGVSVGVNSTTSTIGGNVIFTYTAQNFGSISASNIQNQISLPAGFTISNINVPAGTTFNQTTKIWTINTLTASQNIQLVITGSPTTEGVSHTFINFITSSVTETNTSNNLATACYSIPVKLCAGTNYIARIDKKFTNIQWYKNASIISGAITDTLVINSAGTYTFTSSVTTISCPLVVTANTNTSTLVINPTSVNTCGNYNLTSLKVTLNGNTITNSLSYYKTQADALAGTNQLGSFVTQSGKYWIRYKPSNDCPYIGSVDVILSSSLSFTQPSPTCAANFDLASVELFNNGVKVTSGITYYGTFSNFASSVVIYPLSGTIVSNSGLYYATVKNSNGCISLASIQVKLTGPRTPSVTDVSNQCPATTVNLLSLNPYPSTVGGVFEWHISNSATSALVNTPSAAGAGTYYIFEKSTNGCISNGDAVKVVIQSCCSTPDCAPFRMLKTSSIK</sequence>
<evidence type="ECO:0000313" key="3">
    <source>
        <dbReference type="Proteomes" id="UP000609064"/>
    </source>
</evidence>
<reference evidence="2" key="2">
    <citation type="submission" date="2020-09" db="EMBL/GenBank/DDBJ databases">
        <authorList>
            <person name="Sun Q."/>
            <person name="Zhou Y."/>
        </authorList>
    </citation>
    <scope>NUCLEOTIDE SEQUENCE</scope>
    <source>
        <strain evidence="2">CGMCC 1.15958</strain>
    </source>
</reference>
<dbReference type="Proteomes" id="UP000609064">
    <property type="component" value="Unassembled WGS sequence"/>
</dbReference>
<proteinExistence type="predicted"/>